<dbReference type="InterPro" id="IPR006140">
    <property type="entry name" value="D-isomer_DH_NAD-bd"/>
</dbReference>
<proteinExistence type="predicted"/>
<dbReference type="PANTHER" id="PTHR43333">
    <property type="entry name" value="2-HACID_DH_C DOMAIN-CONTAINING PROTEIN"/>
    <property type="match status" value="1"/>
</dbReference>
<dbReference type="Gene3D" id="3.40.50.720">
    <property type="entry name" value="NAD(P)-binding Rossmann-like Domain"/>
    <property type="match status" value="2"/>
</dbReference>
<dbReference type="CDD" id="cd05300">
    <property type="entry name" value="2-Hacid_dh_1"/>
    <property type="match status" value="1"/>
</dbReference>
<dbReference type="EMBL" id="HBFR01042114">
    <property type="protein sequence ID" value="CAD8903577.1"/>
    <property type="molecule type" value="Transcribed_RNA"/>
</dbReference>
<reference evidence="5" key="1">
    <citation type="submission" date="2021-01" db="EMBL/GenBank/DDBJ databases">
        <authorList>
            <person name="Corre E."/>
            <person name="Pelletier E."/>
            <person name="Niang G."/>
            <person name="Scheremetjew M."/>
            <person name="Finn R."/>
            <person name="Kale V."/>
            <person name="Holt S."/>
            <person name="Cochrane G."/>
            <person name="Meng A."/>
            <person name="Brown T."/>
            <person name="Cohen L."/>
        </authorList>
    </citation>
    <scope>NUCLEOTIDE SEQUENCE</scope>
    <source>
        <strain evidence="5">308</strain>
    </source>
</reference>
<dbReference type="PROSITE" id="PS00671">
    <property type="entry name" value="D_2_HYDROXYACID_DH_3"/>
    <property type="match status" value="1"/>
</dbReference>
<evidence type="ECO:0000313" key="5">
    <source>
        <dbReference type="EMBL" id="CAD8903577.1"/>
    </source>
</evidence>
<dbReference type="InterPro" id="IPR029753">
    <property type="entry name" value="D-isomer_DH_CS"/>
</dbReference>
<organism evidence="5">
    <name type="scientific">Corethron hystrix</name>
    <dbReference type="NCBI Taxonomy" id="216773"/>
    <lineage>
        <taxon>Eukaryota</taxon>
        <taxon>Sar</taxon>
        <taxon>Stramenopiles</taxon>
        <taxon>Ochrophyta</taxon>
        <taxon>Bacillariophyta</taxon>
        <taxon>Coscinodiscophyceae</taxon>
        <taxon>Corethrophycidae</taxon>
        <taxon>Corethrales</taxon>
        <taxon>Corethraceae</taxon>
        <taxon>Corethron</taxon>
    </lineage>
</organism>
<feature type="compositionally biased region" description="Basic and acidic residues" evidence="3">
    <location>
        <begin position="54"/>
        <end position="66"/>
    </location>
</feature>
<evidence type="ECO:0000259" key="4">
    <source>
        <dbReference type="Pfam" id="PF02826"/>
    </source>
</evidence>
<dbReference type="PANTHER" id="PTHR43333:SF1">
    <property type="entry name" value="D-ISOMER SPECIFIC 2-HYDROXYACID DEHYDROGENASE NAD-BINDING DOMAIN-CONTAINING PROTEIN"/>
    <property type="match status" value="1"/>
</dbReference>
<dbReference type="AlphaFoldDB" id="A0A7S1G2M6"/>
<sequence length="421" mass="46506">MPFVLRSTSFLTGFLDSTYSATKFPRSSTIPSFFRRSHPSPLTSTRPFAASRMDGSKDSSKQKKYWNREDSAHGEYSYLDPNKIVREAKIVSLSDPEDPANIALFHGTMPPGATFLGAGMTPNDFDIEELNSVHKPNVLFMSPSCPNAAKILPELLSAVPSLEWVHARSAGIDFISSPELGATPESVYVTNAKGQFSSTLAEYTMMACSYFAKDLPRLMRQKKSKNWGKYNVDELRGKTMGIVGYGDIGRACAKLASVYGMRIIALRRNPALSEDDPLCDTVYGTDKKSLNQLMSESDYVVCSAPSTIETRGMVNADAFKAAKDGLVFINLGRGPVVDENAMIEALKEGRLKGAALDVFTVEPLPQESELWELENVLLSPHNMDQTTTFMHEATEFFVQENLPRFMLGETLLNPVDKILGY</sequence>
<dbReference type="InterPro" id="IPR036291">
    <property type="entry name" value="NAD(P)-bd_dom_sf"/>
</dbReference>
<dbReference type="GO" id="GO:0051287">
    <property type="term" value="F:NAD binding"/>
    <property type="evidence" value="ECO:0007669"/>
    <property type="project" value="InterPro"/>
</dbReference>
<protein>
    <recommendedName>
        <fullName evidence="4">D-isomer specific 2-hydroxyacid dehydrogenase NAD-binding domain-containing protein</fullName>
    </recommendedName>
</protein>
<gene>
    <name evidence="5" type="ORF">CHYS00102_LOCUS30797</name>
</gene>
<keyword evidence="1" id="KW-0560">Oxidoreductase</keyword>
<dbReference type="GO" id="GO:0016491">
    <property type="term" value="F:oxidoreductase activity"/>
    <property type="evidence" value="ECO:0007669"/>
    <property type="project" value="UniProtKB-KW"/>
</dbReference>
<evidence type="ECO:0000256" key="3">
    <source>
        <dbReference type="SAM" id="MobiDB-lite"/>
    </source>
</evidence>
<dbReference type="SUPFAM" id="SSF51735">
    <property type="entry name" value="NAD(P)-binding Rossmann-fold domains"/>
    <property type="match status" value="1"/>
</dbReference>
<evidence type="ECO:0000256" key="2">
    <source>
        <dbReference type="ARBA" id="ARBA00023027"/>
    </source>
</evidence>
<feature type="domain" description="D-isomer specific 2-hydroxyacid dehydrogenase NAD-binding" evidence="4">
    <location>
        <begin position="210"/>
        <end position="381"/>
    </location>
</feature>
<keyword evidence="2" id="KW-0520">NAD</keyword>
<evidence type="ECO:0000256" key="1">
    <source>
        <dbReference type="ARBA" id="ARBA00023002"/>
    </source>
</evidence>
<feature type="region of interest" description="Disordered" evidence="3">
    <location>
        <begin position="35"/>
        <end position="66"/>
    </location>
</feature>
<dbReference type="SUPFAM" id="SSF52283">
    <property type="entry name" value="Formate/glycerate dehydrogenase catalytic domain-like"/>
    <property type="match status" value="1"/>
</dbReference>
<dbReference type="Pfam" id="PF02826">
    <property type="entry name" value="2-Hacid_dh_C"/>
    <property type="match status" value="1"/>
</dbReference>
<accession>A0A7S1G2M6</accession>
<name>A0A7S1G2M6_9STRA</name>